<dbReference type="EMBL" id="CDMC01000006">
    <property type="protein sequence ID" value="CEN61726.1"/>
    <property type="molecule type" value="Genomic_DNA"/>
</dbReference>
<dbReference type="AlphaFoldDB" id="A0A0U5CQF6"/>
<dbReference type="OrthoDB" id="10250282at2759"/>
<dbReference type="SUPFAM" id="SSF56317">
    <property type="entry name" value="Carbon-nitrogen hydrolase"/>
    <property type="match status" value="1"/>
</dbReference>
<evidence type="ECO:0000256" key="2">
    <source>
        <dbReference type="SAM" id="MobiDB-lite"/>
    </source>
</evidence>
<dbReference type="Pfam" id="PF00795">
    <property type="entry name" value="CN_hydrolase"/>
    <property type="match status" value="1"/>
</dbReference>
<proteinExistence type="inferred from homology"/>
<accession>A0A0U5CQF6</accession>
<dbReference type="PANTHER" id="PTHR46044:SF2">
    <property type="entry name" value="CN HYDROLASE DOMAIN-CONTAINING PROTEIN"/>
    <property type="match status" value="1"/>
</dbReference>
<organism evidence="4 5">
    <name type="scientific">Aspergillus calidoustus</name>
    <dbReference type="NCBI Taxonomy" id="454130"/>
    <lineage>
        <taxon>Eukaryota</taxon>
        <taxon>Fungi</taxon>
        <taxon>Dikarya</taxon>
        <taxon>Ascomycota</taxon>
        <taxon>Pezizomycotina</taxon>
        <taxon>Eurotiomycetes</taxon>
        <taxon>Eurotiomycetidae</taxon>
        <taxon>Eurotiales</taxon>
        <taxon>Aspergillaceae</taxon>
        <taxon>Aspergillus</taxon>
        <taxon>Aspergillus subgen. Nidulantes</taxon>
    </lineage>
</organism>
<dbReference type="InterPro" id="IPR044149">
    <property type="entry name" value="Nitrilases_CHs"/>
</dbReference>
<dbReference type="GO" id="GO:0003824">
    <property type="term" value="F:catalytic activity"/>
    <property type="evidence" value="ECO:0007669"/>
    <property type="project" value="InterPro"/>
</dbReference>
<evidence type="ECO:0000313" key="5">
    <source>
        <dbReference type="Proteomes" id="UP000054771"/>
    </source>
</evidence>
<dbReference type="OMA" id="CVEPKQF"/>
<gene>
    <name evidence="4" type="ORF">ASPCAL08376</name>
</gene>
<dbReference type="Gene3D" id="3.60.110.10">
    <property type="entry name" value="Carbon-nitrogen hydrolase"/>
    <property type="match status" value="1"/>
</dbReference>
<sequence length="387" mass="41545">MAPPCTLTRVAACHASPIFLSAAQTTAKALTLIHEAAANNAHLIIFPETFIPAFPLWSALRAPTENHGLFARMVTESISADGPEIAAIRAAARETRTTVSMGFSEKARSSTATLWNANILIGPDGNVLVHHRKLVPTFFEKLTWAPGDGFGLRVARMESGGNVGVLICGENTNPLARFALMAQAEQIHVSTWPPVWPTRVVDPEEPLDSAGRGDDAAAAAGGNAAGKNYDNVAANRTRAAAHSFEAKCFGVLCAGVLDALAIDIIAEGASSPTTVRRTLESSPRGVTMFLDPTGAPHPAFIVNKDSRETEEKEYLQHEEGLLYADLDLERCVEGKQFHDVVGGYQRGDVFDLRVRRERTEVVGFSDRDGEETQAFGPRGEGEGDWSG</sequence>
<dbReference type="InterPro" id="IPR003010">
    <property type="entry name" value="C-N_Hydrolase"/>
</dbReference>
<dbReference type="PANTHER" id="PTHR46044">
    <property type="entry name" value="NITRILASE"/>
    <property type="match status" value="1"/>
</dbReference>
<dbReference type="CDD" id="cd07564">
    <property type="entry name" value="nitrilases_CHs"/>
    <property type="match status" value="1"/>
</dbReference>
<keyword evidence="5" id="KW-1185">Reference proteome</keyword>
<evidence type="ECO:0000259" key="3">
    <source>
        <dbReference type="PROSITE" id="PS50263"/>
    </source>
</evidence>
<evidence type="ECO:0000256" key="1">
    <source>
        <dbReference type="ARBA" id="ARBA00008129"/>
    </source>
</evidence>
<feature type="region of interest" description="Disordered" evidence="2">
    <location>
        <begin position="365"/>
        <end position="387"/>
    </location>
</feature>
<reference evidence="5" key="1">
    <citation type="journal article" date="2016" name="Genome Announc.">
        <title>Draft genome sequences of fungus Aspergillus calidoustus.</title>
        <authorList>
            <person name="Horn F."/>
            <person name="Linde J."/>
            <person name="Mattern D.J."/>
            <person name="Walther G."/>
            <person name="Guthke R."/>
            <person name="Scherlach K."/>
            <person name="Martin K."/>
            <person name="Brakhage A.A."/>
            <person name="Petzke L."/>
            <person name="Valiante V."/>
        </authorList>
    </citation>
    <scope>NUCLEOTIDE SEQUENCE [LARGE SCALE GENOMIC DNA]</scope>
    <source>
        <strain evidence="5">SF006504</strain>
    </source>
</reference>
<feature type="region of interest" description="Disordered" evidence="2">
    <location>
        <begin position="202"/>
        <end position="222"/>
    </location>
</feature>
<dbReference type="Proteomes" id="UP000054771">
    <property type="component" value="Unassembled WGS sequence"/>
</dbReference>
<dbReference type="InterPro" id="IPR036526">
    <property type="entry name" value="C-N_Hydrolase_sf"/>
</dbReference>
<name>A0A0U5CQF6_ASPCI</name>
<evidence type="ECO:0000313" key="4">
    <source>
        <dbReference type="EMBL" id="CEN61726.1"/>
    </source>
</evidence>
<protein>
    <recommendedName>
        <fullName evidence="3">CN hydrolase domain-containing protein</fullName>
    </recommendedName>
</protein>
<dbReference type="STRING" id="454130.A0A0U5CQF6"/>
<dbReference type="PROSITE" id="PS50263">
    <property type="entry name" value="CN_HYDROLASE"/>
    <property type="match status" value="1"/>
</dbReference>
<feature type="domain" description="CN hydrolase" evidence="3">
    <location>
        <begin position="8"/>
        <end position="328"/>
    </location>
</feature>
<comment type="similarity">
    <text evidence="1">Belongs to the carbon-nitrogen hydrolase superfamily. Nitrilase family.</text>
</comment>